<dbReference type="Proteomes" id="UP000050424">
    <property type="component" value="Unassembled WGS sequence"/>
</dbReference>
<gene>
    <name evidence="2" type="ORF">AK830_g10767</name>
</gene>
<feature type="compositionally biased region" description="Polar residues" evidence="1">
    <location>
        <begin position="18"/>
        <end position="33"/>
    </location>
</feature>
<comment type="caution">
    <text evidence="2">The sequence shown here is derived from an EMBL/GenBank/DDBJ whole genome shotgun (WGS) entry which is preliminary data.</text>
</comment>
<accession>A0A0P7B528</accession>
<feature type="region of interest" description="Disordered" evidence="1">
    <location>
        <begin position="1"/>
        <end position="57"/>
    </location>
</feature>
<reference evidence="2 3" key="1">
    <citation type="submission" date="2015-09" db="EMBL/GenBank/DDBJ databases">
        <title>Draft genome of a European isolate of the apple canker pathogen Neonectria ditissima.</title>
        <authorList>
            <person name="Gomez-Cortecero A."/>
            <person name="Harrison R.J."/>
            <person name="Armitage A.D."/>
        </authorList>
    </citation>
    <scope>NUCLEOTIDE SEQUENCE [LARGE SCALE GENOMIC DNA]</scope>
    <source>
        <strain evidence="2 3">R09/05</strain>
    </source>
</reference>
<proteinExistence type="predicted"/>
<protein>
    <submittedName>
        <fullName evidence="2">Uncharacterized protein</fullName>
    </submittedName>
</protein>
<evidence type="ECO:0000313" key="3">
    <source>
        <dbReference type="Proteomes" id="UP000050424"/>
    </source>
</evidence>
<name>A0A0P7B528_9HYPO</name>
<evidence type="ECO:0000256" key="1">
    <source>
        <dbReference type="SAM" id="MobiDB-lite"/>
    </source>
</evidence>
<organism evidence="2 3">
    <name type="scientific">Neonectria ditissima</name>
    <dbReference type="NCBI Taxonomy" id="78410"/>
    <lineage>
        <taxon>Eukaryota</taxon>
        <taxon>Fungi</taxon>
        <taxon>Dikarya</taxon>
        <taxon>Ascomycota</taxon>
        <taxon>Pezizomycotina</taxon>
        <taxon>Sordariomycetes</taxon>
        <taxon>Hypocreomycetidae</taxon>
        <taxon>Hypocreales</taxon>
        <taxon>Nectriaceae</taxon>
        <taxon>Neonectria</taxon>
    </lineage>
</organism>
<feature type="compositionally biased region" description="Polar residues" evidence="1">
    <location>
        <begin position="47"/>
        <end position="57"/>
    </location>
</feature>
<evidence type="ECO:0000313" key="2">
    <source>
        <dbReference type="EMBL" id="KPM35786.1"/>
    </source>
</evidence>
<keyword evidence="3" id="KW-1185">Reference proteome</keyword>
<sequence>MSHSTLQHELSEVDLTKNDQQSSVPVQTEQPTVHQAMGKTPPPPTLNHHNLSPDTDIPFQTLNVPIPTPTSASAEAKEDAAPAVSVSAFLARYPATAALFLFDKKDFGKAASRLPTAIRIEAYNQDTCNGSPCINEPAALR</sequence>
<dbReference type="EMBL" id="LKCW01000232">
    <property type="protein sequence ID" value="KPM35786.1"/>
    <property type="molecule type" value="Genomic_DNA"/>
</dbReference>
<dbReference type="AlphaFoldDB" id="A0A0P7B528"/>